<dbReference type="CDD" id="cd09274">
    <property type="entry name" value="RNase_HI_RT_Ty3"/>
    <property type="match status" value="1"/>
</dbReference>
<sequence>MKTCCVLGQGLGRLFLLLFVQLDESSENELTISSTGLREEGPKGLDLQTDQCRRLASETGVLRVSTYRMIDGPWNNPRSILSVVDWLSETRDTDFKTPTLESFPMDHELYAKFRKYWFWWRFFAFLGHIVSGEDIQVYPKTTEAMQYGKVIAYASRQLKVHEKNYRSHDLDVATVVFSVQIWRHYLYGVHVDVFTDPKILKYVLTQKDLNLRQRKCLEFLKDYDMSVLYNSGKENVVANALSRLSMGSVAYV</sequence>
<evidence type="ECO:0000259" key="8">
    <source>
        <dbReference type="Pfam" id="PF17917"/>
    </source>
</evidence>
<gene>
    <name evidence="9" type="ORF">MTR67_039826</name>
</gene>
<keyword evidence="6" id="KW-0695">RNA-directed DNA polymerase</keyword>
<dbReference type="PANTHER" id="PTHR34072">
    <property type="entry name" value="ENZYMATIC POLYPROTEIN-RELATED"/>
    <property type="match status" value="1"/>
</dbReference>
<dbReference type="PANTHER" id="PTHR34072:SF59">
    <property type="entry name" value="CCHC-TYPE INTEGRASE"/>
    <property type="match status" value="1"/>
</dbReference>
<protein>
    <recommendedName>
        <fullName evidence="8">Reverse transcriptase RNase H-like domain-containing protein</fullName>
    </recommendedName>
</protein>
<dbReference type="InterPro" id="IPR041373">
    <property type="entry name" value="RT_RNaseH"/>
</dbReference>
<evidence type="ECO:0000313" key="9">
    <source>
        <dbReference type="EMBL" id="WMV46441.1"/>
    </source>
</evidence>
<keyword evidence="10" id="KW-1185">Reference proteome</keyword>
<keyword evidence="5" id="KW-0378">Hydrolase</keyword>
<keyword evidence="7" id="KW-0732">Signal</keyword>
<name>A0AAF0ZP92_SOLVR</name>
<evidence type="ECO:0000256" key="2">
    <source>
        <dbReference type="ARBA" id="ARBA00022695"/>
    </source>
</evidence>
<feature type="chain" id="PRO_5042222799" description="Reverse transcriptase RNase H-like domain-containing protein" evidence="7">
    <location>
        <begin position="26"/>
        <end position="252"/>
    </location>
</feature>
<evidence type="ECO:0000256" key="6">
    <source>
        <dbReference type="ARBA" id="ARBA00022918"/>
    </source>
</evidence>
<keyword evidence="1" id="KW-0808">Transferase</keyword>
<organism evidence="9 10">
    <name type="scientific">Solanum verrucosum</name>
    <dbReference type="NCBI Taxonomy" id="315347"/>
    <lineage>
        <taxon>Eukaryota</taxon>
        <taxon>Viridiplantae</taxon>
        <taxon>Streptophyta</taxon>
        <taxon>Embryophyta</taxon>
        <taxon>Tracheophyta</taxon>
        <taxon>Spermatophyta</taxon>
        <taxon>Magnoliopsida</taxon>
        <taxon>eudicotyledons</taxon>
        <taxon>Gunneridae</taxon>
        <taxon>Pentapetalae</taxon>
        <taxon>asterids</taxon>
        <taxon>lamiids</taxon>
        <taxon>Solanales</taxon>
        <taxon>Solanaceae</taxon>
        <taxon>Solanoideae</taxon>
        <taxon>Solaneae</taxon>
        <taxon>Solanum</taxon>
    </lineage>
</organism>
<evidence type="ECO:0000256" key="5">
    <source>
        <dbReference type="ARBA" id="ARBA00022801"/>
    </source>
</evidence>
<dbReference type="GO" id="GO:0016787">
    <property type="term" value="F:hydrolase activity"/>
    <property type="evidence" value="ECO:0007669"/>
    <property type="project" value="UniProtKB-KW"/>
</dbReference>
<reference evidence="9" key="1">
    <citation type="submission" date="2023-08" db="EMBL/GenBank/DDBJ databases">
        <title>A de novo genome assembly of Solanum verrucosum Schlechtendal, a Mexican diploid species geographically isolated from the other diploid A-genome species in potato relatives.</title>
        <authorList>
            <person name="Hosaka K."/>
        </authorList>
    </citation>
    <scope>NUCLEOTIDE SEQUENCE</scope>
    <source>
        <tissue evidence="9">Young leaves</tissue>
    </source>
</reference>
<evidence type="ECO:0000256" key="7">
    <source>
        <dbReference type="SAM" id="SignalP"/>
    </source>
</evidence>
<accession>A0AAF0ZP92</accession>
<dbReference type="SUPFAM" id="SSF56672">
    <property type="entry name" value="DNA/RNA polymerases"/>
    <property type="match status" value="1"/>
</dbReference>
<dbReference type="AlphaFoldDB" id="A0AAF0ZP92"/>
<evidence type="ECO:0000256" key="4">
    <source>
        <dbReference type="ARBA" id="ARBA00022759"/>
    </source>
</evidence>
<keyword evidence="3" id="KW-0540">Nuclease</keyword>
<keyword evidence="4" id="KW-0255">Endonuclease</keyword>
<feature type="signal peptide" evidence="7">
    <location>
        <begin position="1"/>
        <end position="25"/>
    </location>
</feature>
<proteinExistence type="predicted"/>
<dbReference type="GO" id="GO:0003964">
    <property type="term" value="F:RNA-directed DNA polymerase activity"/>
    <property type="evidence" value="ECO:0007669"/>
    <property type="project" value="UniProtKB-KW"/>
</dbReference>
<dbReference type="Proteomes" id="UP001234989">
    <property type="component" value="Chromosome 9"/>
</dbReference>
<feature type="domain" description="Reverse transcriptase RNase H-like" evidence="8">
    <location>
        <begin position="148"/>
        <end position="223"/>
    </location>
</feature>
<evidence type="ECO:0000313" key="10">
    <source>
        <dbReference type="Proteomes" id="UP001234989"/>
    </source>
</evidence>
<dbReference type="EMBL" id="CP133620">
    <property type="protein sequence ID" value="WMV46441.1"/>
    <property type="molecule type" value="Genomic_DNA"/>
</dbReference>
<evidence type="ECO:0000256" key="3">
    <source>
        <dbReference type="ARBA" id="ARBA00022722"/>
    </source>
</evidence>
<keyword evidence="2" id="KW-0548">Nucleotidyltransferase</keyword>
<dbReference type="InterPro" id="IPR043502">
    <property type="entry name" value="DNA/RNA_pol_sf"/>
</dbReference>
<dbReference type="GO" id="GO:0004519">
    <property type="term" value="F:endonuclease activity"/>
    <property type="evidence" value="ECO:0007669"/>
    <property type="project" value="UniProtKB-KW"/>
</dbReference>
<dbReference type="Pfam" id="PF17917">
    <property type="entry name" value="RT_RNaseH"/>
    <property type="match status" value="1"/>
</dbReference>
<evidence type="ECO:0000256" key="1">
    <source>
        <dbReference type="ARBA" id="ARBA00022679"/>
    </source>
</evidence>